<keyword evidence="1 4" id="KW-0479">Metal-binding</keyword>
<comment type="catalytic activity">
    <reaction evidence="4">
        <text>S-methyl-5'-thioadenosine + H2O + H(+) = S-methyl-5'-thioinosine + NH4(+)</text>
        <dbReference type="Rhea" id="RHEA:25025"/>
        <dbReference type="ChEBI" id="CHEBI:15377"/>
        <dbReference type="ChEBI" id="CHEBI:15378"/>
        <dbReference type="ChEBI" id="CHEBI:17509"/>
        <dbReference type="ChEBI" id="CHEBI:28938"/>
        <dbReference type="ChEBI" id="CHEBI:48595"/>
        <dbReference type="EC" id="3.5.4.31"/>
    </reaction>
</comment>
<proteinExistence type="inferred from homology"/>
<dbReference type="PANTHER" id="PTHR43794">
    <property type="entry name" value="AMINOHYDROLASE SSNA-RELATED"/>
    <property type="match status" value="1"/>
</dbReference>
<dbReference type="Gene3D" id="2.30.40.10">
    <property type="entry name" value="Urease, subunit C, domain 1"/>
    <property type="match status" value="1"/>
</dbReference>
<dbReference type="Pfam" id="PF01979">
    <property type="entry name" value="Amidohydro_1"/>
    <property type="match status" value="1"/>
</dbReference>
<evidence type="ECO:0000256" key="1">
    <source>
        <dbReference type="ARBA" id="ARBA00022723"/>
    </source>
</evidence>
<evidence type="ECO:0000259" key="5">
    <source>
        <dbReference type="Pfam" id="PF01979"/>
    </source>
</evidence>
<feature type="binding site" evidence="4">
    <location>
        <position position="299"/>
    </location>
    <ligand>
        <name>substrate</name>
    </ligand>
</feature>
<feature type="binding site" evidence="4">
    <location>
        <position position="214"/>
    </location>
    <ligand>
        <name>substrate</name>
    </ligand>
</feature>
<dbReference type="RefSeq" id="WP_184402990.1">
    <property type="nucleotide sequence ID" value="NZ_JACHHJ010000001.1"/>
</dbReference>
<feature type="binding site" evidence="4">
    <location>
        <position position="91"/>
    </location>
    <ligand>
        <name>substrate</name>
    </ligand>
</feature>
<dbReference type="InterPro" id="IPR032466">
    <property type="entry name" value="Metal_Hydrolase"/>
</dbReference>
<sequence>MNQFVVQNVTIIDGKRIIPDGFVQVKDKWIVAVGSEWMDNHEECECIDGQGKILMPGLVNTHGHTPMTLLRGISDDLPLERWLKEKIWPAEAALDEETAAAGTALALVEMLRAGTTCFADMYHLNREGTALLTEESGMKASLSRGMIAFGSKEAQREKLNEAVTYAKACDASSSGRLRGAIFPHSPYTCSLHFLQEAKAAADVSSLPFQIHIAETRKEVREYEKEQGKRPIAHLMEKGILSNGSLAVHSVHVNKAEISALSHAGVHVSHNPQSNLKLGSGIAPLPQMLNENIPVSLGTDSAASNNTLDLFVEMRQAAMIHKGNEERAEVTNAQEIVNMATYTGAQTLGFPRAGLIKEGYEADFILIDTRQPHLTPQLNGYGALVYAASGRDVTDVFVAGCALMRDRRLLTLDEEKIRKEAALAHEKWKAAQ</sequence>
<dbReference type="EC" id="3.5.4.31" evidence="4"/>
<evidence type="ECO:0000256" key="3">
    <source>
        <dbReference type="ARBA" id="ARBA00022833"/>
    </source>
</evidence>
<dbReference type="FunFam" id="3.20.20.140:FF:000014">
    <property type="entry name" value="5-methylthioadenosine/S-adenosylhomocysteine deaminase"/>
    <property type="match status" value="1"/>
</dbReference>
<dbReference type="GO" id="GO:0050270">
    <property type="term" value="F:S-adenosylhomocysteine deaminase activity"/>
    <property type="evidence" value="ECO:0007669"/>
    <property type="project" value="UniProtKB-UniRule"/>
</dbReference>
<feature type="binding site" evidence="4">
    <location>
        <position position="184"/>
    </location>
    <ligand>
        <name>substrate</name>
    </ligand>
</feature>
<dbReference type="InterPro" id="IPR023512">
    <property type="entry name" value="Deaminase_MtaD/DadD"/>
</dbReference>
<dbReference type="Proteomes" id="UP000568839">
    <property type="component" value="Unassembled WGS sequence"/>
</dbReference>
<dbReference type="GO" id="GO:0090614">
    <property type="term" value="F:5'-methylthioadenosine deaminase activity"/>
    <property type="evidence" value="ECO:0007669"/>
    <property type="project" value="UniProtKB-UniRule"/>
</dbReference>
<dbReference type="CDD" id="cd01298">
    <property type="entry name" value="ATZ_TRZ_like"/>
    <property type="match status" value="1"/>
</dbReference>
<comment type="cofactor">
    <cofactor evidence="4">
        <name>Zn(2+)</name>
        <dbReference type="ChEBI" id="CHEBI:29105"/>
    </cofactor>
    <text evidence="4">Binds 1 zinc ion per subunit.</text>
</comment>
<feature type="binding site" evidence="4">
    <location>
        <position position="144"/>
    </location>
    <ligand>
        <name>substrate</name>
    </ligand>
</feature>
<dbReference type="PANTHER" id="PTHR43794:SF11">
    <property type="entry name" value="AMIDOHYDROLASE-RELATED DOMAIN-CONTAINING PROTEIN"/>
    <property type="match status" value="1"/>
</dbReference>
<keyword evidence="2 4" id="KW-0378">Hydrolase</keyword>
<feature type="binding site" evidence="4">
    <location>
        <position position="299"/>
    </location>
    <ligand>
        <name>Zn(2+)</name>
        <dbReference type="ChEBI" id="CHEBI:29105"/>
    </ligand>
</feature>
<comment type="function">
    <text evidence="4">Catalyzes the deamination of 5-methylthioadenosine and S-adenosyl-L-homocysteine into 5-methylthioinosine and S-inosyl-L-homocysteine, respectively. Is also able to deaminate adenosine.</text>
</comment>
<evidence type="ECO:0000313" key="6">
    <source>
        <dbReference type="EMBL" id="MBB6449066.1"/>
    </source>
</evidence>
<keyword evidence="3 4" id="KW-0862">Zinc</keyword>
<dbReference type="HAMAP" id="MF_01281">
    <property type="entry name" value="MTA_SAH_deamin"/>
    <property type="match status" value="1"/>
</dbReference>
<comment type="similarity">
    <text evidence="4">Belongs to the metallo-dependent hydrolases superfamily. MTA/SAH deaminase family.</text>
</comment>
<keyword evidence="7" id="KW-1185">Reference proteome</keyword>
<dbReference type="InterPro" id="IPR011059">
    <property type="entry name" value="Metal-dep_hydrolase_composite"/>
</dbReference>
<protein>
    <recommendedName>
        <fullName evidence="4">5-methylthioadenosine/S-adenosylhomocysteine deaminase</fullName>
        <shortName evidence="4">MTA/SAH deaminase</shortName>
        <ecNumber evidence="4">3.5.4.28</ecNumber>
        <ecNumber evidence="4">3.5.4.31</ecNumber>
    </recommendedName>
</protein>
<dbReference type="AlphaFoldDB" id="A0A841PPD8"/>
<dbReference type="SUPFAM" id="SSF51556">
    <property type="entry name" value="Metallo-dependent hydrolases"/>
    <property type="match status" value="1"/>
</dbReference>
<organism evidence="6 7">
    <name type="scientific">Geomicrobium halophilum</name>
    <dbReference type="NCBI Taxonomy" id="549000"/>
    <lineage>
        <taxon>Bacteria</taxon>
        <taxon>Bacillati</taxon>
        <taxon>Bacillota</taxon>
        <taxon>Bacilli</taxon>
        <taxon>Bacillales</taxon>
        <taxon>Geomicrobium</taxon>
    </lineage>
</organism>
<dbReference type="GO" id="GO:0046872">
    <property type="term" value="F:metal ion binding"/>
    <property type="evidence" value="ECO:0007669"/>
    <property type="project" value="UniProtKB-KW"/>
</dbReference>
<accession>A0A841PPD8</accession>
<feature type="binding site" evidence="4">
    <location>
        <position position="62"/>
    </location>
    <ligand>
        <name>Zn(2+)</name>
        <dbReference type="ChEBI" id="CHEBI:29105"/>
    </ligand>
</feature>
<feature type="binding site" evidence="4">
    <location>
        <position position="64"/>
    </location>
    <ligand>
        <name>Zn(2+)</name>
        <dbReference type="ChEBI" id="CHEBI:29105"/>
    </ligand>
</feature>
<feature type="domain" description="Amidohydrolase-related" evidence="5">
    <location>
        <begin position="53"/>
        <end position="399"/>
    </location>
</feature>
<comment type="caution">
    <text evidence="4">Lacks conserved residue(s) required for the propagation of feature annotation.</text>
</comment>
<dbReference type="EC" id="3.5.4.28" evidence="4"/>
<dbReference type="Gene3D" id="3.20.20.140">
    <property type="entry name" value="Metal-dependent hydrolases"/>
    <property type="match status" value="1"/>
</dbReference>
<comment type="caution">
    <text evidence="6">The sequence shown here is derived from an EMBL/GenBank/DDBJ whole genome shotgun (WGS) entry which is preliminary data.</text>
</comment>
<evidence type="ECO:0000256" key="4">
    <source>
        <dbReference type="HAMAP-Rule" id="MF_01281"/>
    </source>
</evidence>
<name>A0A841PPD8_9BACL</name>
<feature type="binding site" evidence="4">
    <location>
        <position position="211"/>
    </location>
    <ligand>
        <name>Zn(2+)</name>
        <dbReference type="ChEBI" id="CHEBI:29105"/>
    </ligand>
</feature>
<comment type="catalytic activity">
    <reaction evidence="4">
        <text>S-adenosyl-L-homocysteine + H2O + H(+) = S-inosyl-L-homocysteine + NH4(+)</text>
        <dbReference type="Rhea" id="RHEA:20716"/>
        <dbReference type="ChEBI" id="CHEBI:15377"/>
        <dbReference type="ChEBI" id="CHEBI:15378"/>
        <dbReference type="ChEBI" id="CHEBI:28938"/>
        <dbReference type="ChEBI" id="CHEBI:57856"/>
        <dbReference type="ChEBI" id="CHEBI:57985"/>
        <dbReference type="EC" id="3.5.4.28"/>
    </reaction>
</comment>
<dbReference type="InterPro" id="IPR050287">
    <property type="entry name" value="MTA/SAH_deaminase"/>
</dbReference>
<evidence type="ECO:0000256" key="2">
    <source>
        <dbReference type="ARBA" id="ARBA00022801"/>
    </source>
</evidence>
<reference evidence="6 7" key="1">
    <citation type="submission" date="2020-08" db="EMBL/GenBank/DDBJ databases">
        <title>Genomic Encyclopedia of Type Strains, Phase IV (KMG-IV): sequencing the most valuable type-strain genomes for metagenomic binning, comparative biology and taxonomic classification.</title>
        <authorList>
            <person name="Goeker M."/>
        </authorList>
    </citation>
    <scope>NUCLEOTIDE SEQUENCE [LARGE SCALE GENOMIC DNA]</scope>
    <source>
        <strain evidence="6 7">DSM 21769</strain>
    </source>
</reference>
<dbReference type="InterPro" id="IPR006680">
    <property type="entry name" value="Amidohydro-rel"/>
</dbReference>
<dbReference type="SUPFAM" id="SSF51338">
    <property type="entry name" value="Composite domain of metallo-dependent hydrolases"/>
    <property type="match status" value="1"/>
</dbReference>
<evidence type="ECO:0000313" key="7">
    <source>
        <dbReference type="Proteomes" id="UP000568839"/>
    </source>
</evidence>
<gene>
    <name evidence="4" type="primary">mtaD</name>
    <name evidence="6" type="ORF">HNR44_001015</name>
</gene>
<dbReference type="EMBL" id="JACHHJ010000001">
    <property type="protein sequence ID" value="MBB6449066.1"/>
    <property type="molecule type" value="Genomic_DNA"/>
</dbReference>